<feature type="domain" description="Phage tail fibre protein N-terminal" evidence="8">
    <location>
        <begin position="1"/>
        <end position="152"/>
    </location>
</feature>
<keyword evidence="5" id="KW-1161">Viral attachment to host cell</keyword>
<proteinExistence type="predicted"/>
<evidence type="ECO:0000256" key="1">
    <source>
        <dbReference type="ARBA" id="ARBA00004328"/>
    </source>
</evidence>
<organism evidence="10">
    <name type="scientific">Myoviridae sp. ctT3B27</name>
    <dbReference type="NCBI Taxonomy" id="2826655"/>
    <lineage>
        <taxon>Viruses</taxon>
        <taxon>Duplodnaviria</taxon>
        <taxon>Heunggongvirae</taxon>
        <taxon>Uroviricota</taxon>
        <taxon>Caudoviricetes</taxon>
    </lineage>
</organism>
<evidence type="ECO:0000259" key="9">
    <source>
        <dbReference type="Pfam" id="PF21882"/>
    </source>
</evidence>
<keyword evidence="2" id="KW-0945">Host-virus interaction</keyword>
<dbReference type="Pfam" id="PF03406">
    <property type="entry name" value="Phage_fiber_2"/>
    <property type="match status" value="1"/>
</dbReference>
<evidence type="ECO:0000256" key="4">
    <source>
        <dbReference type="ARBA" id="ARBA00022732"/>
    </source>
</evidence>
<evidence type="ECO:0000256" key="3">
    <source>
        <dbReference type="ARBA" id="ARBA00022672"/>
    </source>
</evidence>
<evidence type="ECO:0000313" key="10">
    <source>
        <dbReference type="EMBL" id="DAD91589.1"/>
    </source>
</evidence>
<protein>
    <submittedName>
        <fullName evidence="10">Baseplate wedge protein</fullName>
    </submittedName>
</protein>
<evidence type="ECO:0000256" key="6">
    <source>
        <dbReference type="ARBA" id="ARBA00022844"/>
    </source>
</evidence>
<evidence type="ECO:0000256" key="5">
    <source>
        <dbReference type="ARBA" id="ARBA00022804"/>
    </source>
</evidence>
<evidence type="ECO:0000256" key="7">
    <source>
        <dbReference type="ARBA" id="ARBA00023296"/>
    </source>
</evidence>
<sequence length="903" mass="92971">MAKFKTIITTAGAAKIAAVLAGTGSIVLDNTAKMAVGDGGGTLPTPNPAQTKLVNEVHRAPINRASIDASDPKNIVAELVIPPETGGFWLREMALYDAAGTLLAVGNMAETYKPSLSEGAGRKMVIRMVIAVSEVSAITITMDTSTVMATQDYVDSELDKHAKSRNHPDATLTAKGFTQLSSSTTSTSETLAATPKAVKTVMDATNLKAPLASPSLTGTPTAPTPAQTVNNTQLATTAYVKTAVTALINSSPEGLDTLGEIAASLGNDPNFATTMLNALAAKAPLANPALTGKPTAPTALQTSNDTQLATTEFVTRAVTPAFMIRGALPANANLNSYGPTPDFIGSWSQSSVSATAADIANGYPAAERGVLEVFPGGRNNGTQRYTTDGGRFFIRWLNAAWNAASPAWADWWEVGGLSSNTVLPSSVTSLSDATAFAQNKTYVLSGSRSDLPAGINGSAVIMSIRRQGGTIAGLNQLLFTTIGTYERHGAPNAATGWTSVTWYPGGDANGWRLVGSDAMTALGLGLSMSPLSAFDWQQADFLTGSMQSFIFSSSANQPSGITYNANTTVTVETLQNRGTLIVVKVTPLTSGVGNRREYTLTISGDKGSRTFYVVSSFNNDASTVIPIANGGTGSPTAAGGLANLGGAPLVSPALTGTPKAPTAAQTDNSTQIATTAFVKAAITALINNSPAALDTLQELANALGNDANFSTTVLNALAGKQPLNAILTSLSGAVTAADRLPYFNDVNKVAVTELTAFMRGLLGKEDFATAKAHLGVGSAGGRNVGTGFSAGGSEIPDMTSFTGLKGDSGYKYLPGGVLLQWGTVALKSAPSGTTIGNFNIAFPAACHQIFVTHDNPQTDTLCFGVAGILNASQFKVNAVAINTGTFTMVPAFNLSLRWFAIGG</sequence>
<dbReference type="CDD" id="cd19958">
    <property type="entry name" value="pyocin_knob"/>
    <property type="match status" value="1"/>
</dbReference>
<reference evidence="10" key="1">
    <citation type="journal article" date="2021" name="Proc. Natl. Acad. Sci. U.S.A.">
        <title>A Catalog of Tens of Thousands of Viruses from Human Metagenomes Reveals Hidden Associations with Chronic Diseases.</title>
        <authorList>
            <person name="Tisza M.J."/>
            <person name="Buck C.B."/>
        </authorList>
    </citation>
    <scope>NUCLEOTIDE SEQUENCE</scope>
    <source>
        <strain evidence="10">CtT3B27</strain>
    </source>
</reference>
<dbReference type="InterPro" id="IPR054075">
    <property type="entry name" value="Gp53-like_C"/>
</dbReference>
<keyword evidence="3" id="KW-1230">Viral tail fiber protein</keyword>
<evidence type="ECO:0000259" key="8">
    <source>
        <dbReference type="Pfam" id="PF12571"/>
    </source>
</evidence>
<dbReference type="GO" id="GO:0046718">
    <property type="term" value="P:symbiont entry into host cell"/>
    <property type="evidence" value="ECO:0007669"/>
    <property type="project" value="UniProtKB-KW"/>
</dbReference>
<comment type="subcellular location">
    <subcellularLocation>
        <location evidence="1">Virion</location>
    </subcellularLocation>
</comment>
<name>A0A8S5N9Y2_9CAUD</name>
<dbReference type="PANTHER" id="PTHR35191:SF1">
    <property type="entry name" value="PROPHAGE SIDE TAIL FIBER PROTEIN HOMOLOG STFQ-RELATED"/>
    <property type="match status" value="1"/>
</dbReference>
<dbReference type="InterPro" id="IPR022225">
    <property type="entry name" value="Phage_tail_fibre_N"/>
</dbReference>
<keyword evidence="7" id="KW-1160">Virus entry into host cell</keyword>
<dbReference type="GO" id="GO:0098024">
    <property type="term" value="C:virus tail, fiber"/>
    <property type="evidence" value="ECO:0007669"/>
    <property type="project" value="UniProtKB-KW"/>
</dbReference>
<dbReference type="Pfam" id="PF21882">
    <property type="entry name" value="Gp53-like_C"/>
    <property type="match status" value="1"/>
</dbReference>
<feature type="domain" description="Putative tail fiber protein gp53-like C-terminal" evidence="9">
    <location>
        <begin position="813"/>
        <end position="902"/>
    </location>
</feature>
<dbReference type="PANTHER" id="PTHR35191">
    <property type="entry name" value="PROPHAGE SIDE TAIL FIBER PROTEIN HOMOLOG STFQ-RELATED"/>
    <property type="match status" value="1"/>
</dbReference>
<keyword evidence="4" id="KW-1227">Viral tail protein</keyword>
<dbReference type="InterPro" id="IPR005068">
    <property type="entry name" value="Phage_lambda_Stf-r2"/>
</dbReference>
<dbReference type="InterPro" id="IPR051934">
    <property type="entry name" value="Phage_Tail_Fiber_Structural"/>
</dbReference>
<dbReference type="EMBL" id="BK015116">
    <property type="protein sequence ID" value="DAD91589.1"/>
    <property type="molecule type" value="Genomic_DNA"/>
</dbReference>
<accession>A0A8S5N9Y2</accession>
<dbReference type="Gene3D" id="2.60.40.3940">
    <property type="match status" value="1"/>
</dbReference>
<keyword evidence="6" id="KW-0946">Virion</keyword>
<evidence type="ECO:0000256" key="2">
    <source>
        <dbReference type="ARBA" id="ARBA00022581"/>
    </source>
</evidence>
<dbReference type="Pfam" id="PF12571">
    <property type="entry name" value="Phage_tail_fib"/>
    <property type="match status" value="1"/>
</dbReference>
<dbReference type="GO" id="GO:0019062">
    <property type="term" value="P:virion attachment to host cell"/>
    <property type="evidence" value="ECO:0007669"/>
    <property type="project" value="UniProtKB-KW"/>
</dbReference>